<dbReference type="AlphaFoldDB" id="R0FFX9"/>
<feature type="transmembrane region" description="Helical" evidence="8">
    <location>
        <begin position="165"/>
        <end position="187"/>
    </location>
</feature>
<evidence type="ECO:0000256" key="4">
    <source>
        <dbReference type="ARBA" id="ARBA00022741"/>
    </source>
</evidence>
<keyword evidence="5" id="KW-0418">Kinase</keyword>
<keyword evidence="3" id="KW-0808">Transferase</keyword>
<sequence length="377" mass="42234">MTPLFGAHFAPTSENNFLMEECVFKTGCTVGRVYWENVLKLNSCGSTGNINCVSLDTRSTYPARFFSMEELRKSTCSLLFSSIAFDSVGVNTGVAMEVERVRLGWWLKGDCKNNPCAQNTTCAHVDTPDGYAGHRCSCLEGYHGDGYINPCLRLRARGINYKVKIIMGTGCSVIGFVVIVVSLYFFLTRNRRKQKQRHKGTFVQDPKLKDAQLLQLDFDTVRLATNDFSPNNHLGEGGFGAVYKGVLDSGEEIAVKRLSMKSGQGDNEFVNEVSLVAKLQHRNLVRLLGFCLEGEERLLIYEFFKNTSLEKFIFGTLTQTSQSLITYIVNDPNFILSQIPIGERSWIGEHVIGSSQVLLEVFFISMKILVSKLFIEI</sequence>
<dbReference type="PANTHER" id="PTHR27002">
    <property type="entry name" value="RECEPTOR-LIKE SERINE/THREONINE-PROTEIN KINASE SD1-8"/>
    <property type="match status" value="1"/>
</dbReference>
<dbReference type="GO" id="GO:0004674">
    <property type="term" value="F:protein serine/threonine kinase activity"/>
    <property type="evidence" value="ECO:0007669"/>
    <property type="project" value="UniProtKB-KW"/>
</dbReference>
<dbReference type="Pfam" id="PF07714">
    <property type="entry name" value="PK_Tyr_Ser-Thr"/>
    <property type="match status" value="1"/>
</dbReference>
<dbReference type="InterPro" id="IPR011009">
    <property type="entry name" value="Kinase-like_dom_sf"/>
</dbReference>
<evidence type="ECO:0000256" key="6">
    <source>
        <dbReference type="ARBA" id="ARBA00022840"/>
    </source>
</evidence>
<dbReference type="InterPro" id="IPR000719">
    <property type="entry name" value="Prot_kinase_dom"/>
</dbReference>
<feature type="domain" description="Protein kinase" evidence="9">
    <location>
        <begin position="228"/>
        <end position="377"/>
    </location>
</feature>
<evidence type="ECO:0000256" key="2">
    <source>
        <dbReference type="ARBA" id="ARBA00022553"/>
    </source>
</evidence>
<organism evidence="10 11">
    <name type="scientific">Capsella rubella</name>
    <dbReference type="NCBI Taxonomy" id="81985"/>
    <lineage>
        <taxon>Eukaryota</taxon>
        <taxon>Viridiplantae</taxon>
        <taxon>Streptophyta</taxon>
        <taxon>Embryophyta</taxon>
        <taxon>Tracheophyta</taxon>
        <taxon>Spermatophyta</taxon>
        <taxon>Magnoliopsida</taxon>
        <taxon>eudicotyledons</taxon>
        <taxon>Gunneridae</taxon>
        <taxon>Pentapetalae</taxon>
        <taxon>rosids</taxon>
        <taxon>malvids</taxon>
        <taxon>Brassicales</taxon>
        <taxon>Brassicaceae</taxon>
        <taxon>Camelineae</taxon>
        <taxon>Capsella</taxon>
    </lineage>
</organism>
<evidence type="ECO:0000256" key="3">
    <source>
        <dbReference type="ARBA" id="ARBA00022679"/>
    </source>
</evidence>
<gene>
    <name evidence="10" type="ORF">CARUB_v10001189mg</name>
</gene>
<keyword evidence="6 7" id="KW-0067">ATP-binding</keyword>
<keyword evidence="11" id="KW-1185">Reference proteome</keyword>
<dbReference type="eggNOG" id="KOG1187">
    <property type="taxonomic scope" value="Eukaryota"/>
</dbReference>
<dbReference type="GO" id="GO:0004713">
    <property type="term" value="F:protein tyrosine kinase activity"/>
    <property type="evidence" value="ECO:0007669"/>
    <property type="project" value="InterPro"/>
</dbReference>
<dbReference type="Proteomes" id="UP000029121">
    <property type="component" value="Unassembled WGS sequence"/>
</dbReference>
<dbReference type="PANTHER" id="PTHR27002:SF1104">
    <property type="entry name" value="CYSTEINE-RICH RECEPTOR-LIKE PROTEIN KINASE 27-RELATED"/>
    <property type="match status" value="1"/>
</dbReference>
<evidence type="ECO:0000313" key="11">
    <source>
        <dbReference type="Proteomes" id="UP000029121"/>
    </source>
</evidence>
<evidence type="ECO:0000256" key="8">
    <source>
        <dbReference type="SAM" id="Phobius"/>
    </source>
</evidence>
<keyword evidence="8" id="KW-1133">Transmembrane helix</keyword>
<keyword evidence="8" id="KW-0472">Membrane</keyword>
<dbReference type="SUPFAM" id="SSF56112">
    <property type="entry name" value="Protein kinase-like (PK-like)"/>
    <property type="match status" value="1"/>
</dbReference>
<proteinExistence type="predicted"/>
<dbReference type="InterPro" id="IPR017441">
    <property type="entry name" value="Protein_kinase_ATP_BS"/>
</dbReference>
<dbReference type="InterPro" id="IPR001245">
    <property type="entry name" value="Ser-Thr/Tyr_kinase_cat_dom"/>
</dbReference>
<evidence type="ECO:0000313" key="10">
    <source>
        <dbReference type="EMBL" id="EOA20851.1"/>
    </source>
</evidence>
<evidence type="ECO:0000259" key="9">
    <source>
        <dbReference type="PROSITE" id="PS50011"/>
    </source>
</evidence>
<keyword evidence="4 7" id="KW-0547">Nucleotide-binding</keyword>
<dbReference type="SMART" id="SM00219">
    <property type="entry name" value="TyrKc"/>
    <property type="match status" value="1"/>
</dbReference>
<dbReference type="EMBL" id="KB870810">
    <property type="protein sequence ID" value="EOA20851.1"/>
    <property type="molecule type" value="Genomic_DNA"/>
</dbReference>
<dbReference type="STRING" id="81985.R0FFX9"/>
<dbReference type="GO" id="GO:0005524">
    <property type="term" value="F:ATP binding"/>
    <property type="evidence" value="ECO:0007669"/>
    <property type="project" value="UniProtKB-UniRule"/>
</dbReference>
<dbReference type="GO" id="GO:0005886">
    <property type="term" value="C:plasma membrane"/>
    <property type="evidence" value="ECO:0007669"/>
    <property type="project" value="TreeGrafter"/>
</dbReference>
<evidence type="ECO:0000256" key="1">
    <source>
        <dbReference type="ARBA" id="ARBA00022527"/>
    </source>
</evidence>
<dbReference type="InterPro" id="IPR020635">
    <property type="entry name" value="Tyr_kinase_cat_dom"/>
</dbReference>
<evidence type="ECO:0000256" key="7">
    <source>
        <dbReference type="PROSITE-ProRule" id="PRU10141"/>
    </source>
</evidence>
<feature type="binding site" evidence="7">
    <location>
        <position position="256"/>
    </location>
    <ligand>
        <name>ATP</name>
        <dbReference type="ChEBI" id="CHEBI:30616"/>
    </ligand>
</feature>
<evidence type="ECO:0000256" key="5">
    <source>
        <dbReference type="ARBA" id="ARBA00022777"/>
    </source>
</evidence>
<keyword evidence="8" id="KW-0812">Transmembrane</keyword>
<protein>
    <recommendedName>
        <fullName evidence="9">Protein kinase domain-containing protein</fullName>
    </recommendedName>
</protein>
<keyword evidence="1" id="KW-0723">Serine/threonine-protein kinase</keyword>
<reference evidence="11" key="1">
    <citation type="journal article" date="2013" name="Nat. Genet.">
        <title>The Capsella rubella genome and the genomic consequences of rapid mating system evolution.</title>
        <authorList>
            <person name="Slotte T."/>
            <person name="Hazzouri K.M."/>
            <person name="Agren J.A."/>
            <person name="Koenig D."/>
            <person name="Maumus F."/>
            <person name="Guo Y.L."/>
            <person name="Steige K."/>
            <person name="Platts A.E."/>
            <person name="Escobar J.S."/>
            <person name="Newman L.K."/>
            <person name="Wang W."/>
            <person name="Mandakova T."/>
            <person name="Vello E."/>
            <person name="Smith L.M."/>
            <person name="Henz S.R."/>
            <person name="Steffen J."/>
            <person name="Takuno S."/>
            <person name="Brandvain Y."/>
            <person name="Coop G."/>
            <person name="Andolfatto P."/>
            <person name="Hu T.T."/>
            <person name="Blanchette M."/>
            <person name="Clark R.M."/>
            <person name="Quesneville H."/>
            <person name="Nordborg M."/>
            <person name="Gaut B.S."/>
            <person name="Lysak M.A."/>
            <person name="Jenkins J."/>
            <person name="Grimwood J."/>
            <person name="Chapman J."/>
            <person name="Prochnik S."/>
            <person name="Shu S."/>
            <person name="Rokhsar D."/>
            <person name="Schmutz J."/>
            <person name="Weigel D."/>
            <person name="Wright S.I."/>
        </authorList>
    </citation>
    <scope>NUCLEOTIDE SEQUENCE [LARGE SCALE GENOMIC DNA]</scope>
    <source>
        <strain evidence="11">cv. Monte Gargano</strain>
    </source>
</reference>
<dbReference type="FunFam" id="3.30.200.20:FF:000959">
    <property type="entry name" value="Cysteine-rich receptor-like protein kinase 17"/>
    <property type="match status" value="1"/>
</dbReference>
<dbReference type="PROSITE" id="PS50011">
    <property type="entry name" value="PROTEIN_KINASE_DOM"/>
    <property type="match status" value="1"/>
</dbReference>
<dbReference type="PROSITE" id="PS00107">
    <property type="entry name" value="PROTEIN_KINASE_ATP"/>
    <property type="match status" value="1"/>
</dbReference>
<keyword evidence="2" id="KW-0597">Phosphoprotein</keyword>
<dbReference type="Gene3D" id="3.30.200.20">
    <property type="entry name" value="Phosphorylase Kinase, domain 1"/>
    <property type="match status" value="1"/>
</dbReference>
<accession>R0FFX9</accession>
<name>R0FFX9_9BRAS</name>